<protein>
    <recommendedName>
        <fullName evidence="2">TRF2/HOY1 PH-like domain-containing protein</fullName>
    </recommendedName>
</protein>
<dbReference type="InterPro" id="IPR057939">
    <property type="entry name" value="TRF2_HOY1_PH"/>
</dbReference>
<feature type="domain" description="TRF2/HOY1 PH-like" evidence="2">
    <location>
        <begin position="133"/>
        <end position="252"/>
    </location>
</feature>
<dbReference type="PANTHER" id="PTHR33494">
    <property type="entry name" value="OS02G0793800 PROTEIN"/>
    <property type="match status" value="1"/>
</dbReference>
<feature type="region of interest" description="Disordered" evidence="1">
    <location>
        <begin position="54"/>
        <end position="81"/>
    </location>
</feature>
<evidence type="ECO:0000256" key="1">
    <source>
        <dbReference type="SAM" id="MobiDB-lite"/>
    </source>
</evidence>
<dbReference type="Proteomes" id="UP000594263">
    <property type="component" value="Unplaced"/>
</dbReference>
<dbReference type="AlphaFoldDB" id="A0A7N0VJ48"/>
<dbReference type="PANTHER" id="PTHR33494:SF5">
    <property type="entry name" value="F10A16.6 PROTEIN"/>
    <property type="match status" value="1"/>
</dbReference>
<evidence type="ECO:0000313" key="4">
    <source>
        <dbReference type="Proteomes" id="UP000594263"/>
    </source>
</evidence>
<name>A0A7N0VJ48_KALFE</name>
<dbReference type="Gramene" id="Kaladp1071s0017.1.v1.1">
    <property type="protein sequence ID" value="Kaladp1071s0017.1.v1.1"/>
    <property type="gene ID" value="Kaladp1071s0017.v1.1"/>
</dbReference>
<evidence type="ECO:0000313" key="3">
    <source>
        <dbReference type="EnsemblPlants" id="Kaladp1071s0017.1.v1.1"/>
    </source>
</evidence>
<keyword evidence="4" id="KW-1185">Reference proteome</keyword>
<accession>A0A7N0VJ48</accession>
<organism evidence="3 4">
    <name type="scientific">Kalanchoe fedtschenkoi</name>
    <name type="common">Lavender scallops</name>
    <name type="synonym">South American air plant</name>
    <dbReference type="NCBI Taxonomy" id="63787"/>
    <lineage>
        <taxon>Eukaryota</taxon>
        <taxon>Viridiplantae</taxon>
        <taxon>Streptophyta</taxon>
        <taxon>Embryophyta</taxon>
        <taxon>Tracheophyta</taxon>
        <taxon>Spermatophyta</taxon>
        <taxon>Magnoliopsida</taxon>
        <taxon>eudicotyledons</taxon>
        <taxon>Gunneridae</taxon>
        <taxon>Pentapetalae</taxon>
        <taxon>Saxifragales</taxon>
        <taxon>Crassulaceae</taxon>
        <taxon>Kalanchoe</taxon>
    </lineage>
</organism>
<reference evidence="3" key="1">
    <citation type="submission" date="2021-01" db="UniProtKB">
        <authorList>
            <consortium name="EnsemblPlants"/>
        </authorList>
    </citation>
    <scope>IDENTIFICATION</scope>
</reference>
<feature type="compositionally biased region" description="Low complexity" evidence="1">
    <location>
        <begin position="71"/>
        <end position="81"/>
    </location>
</feature>
<sequence>MEGEGRQGGCWFNAQQDGAYDGAVKFNDNLFFHYSPMVLESSCFDFDRSEPEVDHSELTRQQASPSYLQESTPSSSPLGLTLRKTPSLLTMFESKLFKEDRMSRHHRAAGEKTDIPQSSKLNDLSCEKLKASNFGACFLKIGKWQRVKRFEGDLVAKCYFAKKKLVWEVLEGALKSKIEMQWCDIMGIRAQVQDPYQPGILEIELSQPPMFYHESDPKPRKHTCWQPCPDFTGGQALAIRRHYVTFPPGTLDRHYKKLLQCDKRLSELSQRPFPTLNSPYFPSHYSDCFSTGFSFEPDGFTSQGLMNYAHHSAAAQLVPSFIIPSHATPAKPSATVINESSRTTFSDCYNMYNHEYDGSLETATQWKSDHRTAELQTQSGSNPGAIYDDIEKHLLNDSQFAVSLDERALLAKVSSLCSLLDSSTQPADSFSSSSARYMEEAEYQTSCYSGAMDVCISDELNRFGYAQQHATLGSCSCPYPYY</sequence>
<dbReference type="EnsemblPlants" id="Kaladp1071s0017.1.v1.1">
    <property type="protein sequence ID" value="Kaladp1071s0017.1.v1.1"/>
    <property type="gene ID" value="Kaladp1071s0017.v1.1"/>
</dbReference>
<evidence type="ECO:0000259" key="2">
    <source>
        <dbReference type="Pfam" id="PF24818"/>
    </source>
</evidence>
<feature type="compositionally biased region" description="Polar residues" evidence="1">
    <location>
        <begin position="59"/>
        <end position="70"/>
    </location>
</feature>
<proteinExistence type="predicted"/>
<dbReference type="Pfam" id="PF24818">
    <property type="entry name" value="PH_TRF2_HOY1"/>
    <property type="match status" value="1"/>
</dbReference>